<dbReference type="Pfam" id="PF00089">
    <property type="entry name" value="Trypsin"/>
    <property type="match status" value="1"/>
</dbReference>
<dbReference type="PROSITE" id="PS00134">
    <property type="entry name" value="TRYPSIN_HIS"/>
    <property type="match status" value="1"/>
</dbReference>
<dbReference type="Proteomes" id="UP001530315">
    <property type="component" value="Unassembled WGS sequence"/>
</dbReference>
<sequence>MRCAKNIIHDSKNDKIQYNDAKKKAPETRYPYPASLQYNSQHFCGGALVAPNIVVTAAHCTTTATITGVVLGRYDLDSMTDYDYETMAVIGVVLHPGWDPIIVSNDVALLILERDSRHPYVTINRDQDVPTQGEHLVVMGWGDIDQDSIKQQTSDKLRETDVIYLSNDVCDMSQGYANTPQGYQFLTYEDLIGDNMLCAFGGLSATVSDACQGDSGGPLVKTGSVSAADVLVGLVSWGFSCADSNFPGVYSRMSAFFVDFLRPEICEYSSSPPAYLECFGSDAGGLVVPTPSPVLTDSAYDEFIPTPIPASTNLVYDELTPSPSPVLTHTVFAETAPVDSTWQPTDSQSLAGDPPIYNQPAPSPVQISSPDTSLPAHNGEDYAFTFTPVTGSITCKRGGMACTITCSNCASIKRVALGMNMEWPNESTIIYTTQRGTDEYPDDPSLLIVVGTETTSANEISCDVGCTCSSVNDSVLGCGLVSHSNLEPALAIPDALNCSVHIAMSRCLMTCMLVLLYNLT</sequence>
<keyword evidence="2" id="KW-0843">Virulence</keyword>
<dbReference type="Gene3D" id="2.40.10.10">
    <property type="entry name" value="Trypsin-like serine proteases"/>
    <property type="match status" value="2"/>
</dbReference>
<evidence type="ECO:0000313" key="8">
    <source>
        <dbReference type="Proteomes" id="UP001530315"/>
    </source>
</evidence>
<dbReference type="GO" id="GO:0006508">
    <property type="term" value="P:proteolysis"/>
    <property type="evidence" value="ECO:0007669"/>
    <property type="project" value="UniProtKB-KW"/>
</dbReference>
<organism evidence="7 8">
    <name type="scientific">Stephanodiscus triporus</name>
    <dbReference type="NCBI Taxonomy" id="2934178"/>
    <lineage>
        <taxon>Eukaryota</taxon>
        <taxon>Sar</taxon>
        <taxon>Stramenopiles</taxon>
        <taxon>Ochrophyta</taxon>
        <taxon>Bacillariophyta</taxon>
        <taxon>Coscinodiscophyceae</taxon>
        <taxon>Thalassiosirophycidae</taxon>
        <taxon>Stephanodiscales</taxon>
        <taxon>Stephanodiscaceae</taxon>
        <taxon>Stephanodiscus</taxon>
    </lineage>
</organism>
<evidence type="ECO:0000256" key="3">
    <source>
        <dbReference type="ARBA" id="ARBA00023157"/>
    </source>
</evidence>
<name>A0ABD3P2Q8_9STRA</name>
<dbReference type="PANTHER" id="PTHR24276:SF91">
    <property type="entry name" value="AT26814P-RELATED"/>
    <property type="match status" value="1"/>
</dbReference>
<dbReference type="EMBL" id="JALLAZ020001034">
    <property type="protein sequence ID" value="KAL3782111.1"/>
    <property type="molecule type" value="Genomic_DNA"/>
</dbReference>
<dbReference type="InterPro" id="IPR009003">
    <property type="entry name" value="Peptidase_S1_PA"/>
</dbReference>
<keyword evidence="8" id="KW-1185">Reference proteome</keyword>
<dbReference type="SMART" id="SM00020">
    <property type="entry name" value="Tryp_SPc"/>
    <property type="match status" value="1"/>
</dbReference>
<dbReference type="InterPro" id="IPR001314">
    <property type="entry name" value="Peptidase_S1A"/>
</dbReference>
<dbReference type="InterPro" id="IPR043504">
    <property type="entry name" value="Peptidase_S1_PA_chymotrypsin"/>
</dbReference>
<dbReference type="GO" id="GO:0008236">
    <property type="term" value="F:serine-type peptidase activity"/>
    <property type="evidence" value="ECO:0007669"/>
    <property type="project" value="UniProtKB-KW"/>
</dbReference>
<evidence type="ECO:0000256" key="2">
    <source>
        <dbReference type="ARBA" id="ARBA00023026"/>
    </source>
</evidence>
<dbReference type="PROSITE" id="PS50240">
    <property type="entry name" value="TRYPSIN_DOM"/>
    <property type="match status" value="1"/>
</dbReference>
<evidence type="ECO:0000259" key="6">
    <source>
        <dbReference type="PROSITE" id="PS50240"/>
    </source>
</evidence>
<keyword evidence="3" id="KW-1015">Disulfide bond</keyword>
<proteinExistence type="inferred from homology"/>
<comment type="caution">
    <text evidence="7">The sequence shown here is derived from an EMBL/GenBank/DDBJ whole genome shotgun (WGS) entry which is preliminary data.</text>
</comment>
<dbReference type="AlphaFoldDB" id="A0ABD3P2Q8"/>
<dbReference type="FunFam" id="2.40.10.10:FF:000002">
    <property type="entry name" value="Transmembrane protease serine"/>
    <property type="match status" value="1"/>
</dbReference>
<gene>
    <name evidence="7" type="ORF">ACHAW5_010377</name>
</gene>
<keyword evidence="4" id="KW-0720">Serine protease</keyword>
<evidence type="ECO:0000256" key="4">
    <source>
        <dbReference type="RuleBase" id="RU363034"/>
    </source>
</evidence>
<dbReference type="InterPro" id="IPR001254">
    <property type="entry name" value="Trypsin_dom"/>
</dbReference>
<feature type="region of interest" description="Disordered" evidence="5">
    <location>
        <begin position="338"/>
        <end position="374"/>
    </location>
</feature>
<dbReference type="PROSITE" id="PS00135">
    <property type="entry name" value="TRYPSIN_SER"/>
    <property type="match status" value="1"/>
</dbReference>
<comment type="similarity">
    <text evidence="1">Belongs to the peptidase S1 family.</text>
</comment>
<keyword evidence="4" id="KW-0378">Hydrolase</keyword>
<evidence type="ECO:0000313" key="7">
    <source>
        <dbReference type="EMBL" id="KAL3782111.1"/>
    </source>
</evidence>
<dbReference type="FunFam" id="2.40.10.10:FF:000068">
    <property type="entry name" value="transmembrane protease serine 2"/>
    <property type="match status" value="1"/>
</dbReference>
<feature type="domain" description="Peptidase S1" evidence="6">
    <location>
        <begin position="7"/>
        <end position="266"/>
    </location>
</feature>
<dbReference type="PANTHER" id="PTHR24276">
    <property type="entry name" value="POLYSERASE-RELATED"/>
    <property type="match status" value="1"/>
</dbReference>
<dbReference type="SUPFAM" id="SSF50494">
    <property type="entry name" value="Trypsin-like serine proteases"/>
    <property type="match status" value="1"/>
</dbReference>
<dbReference type="CDD" id="cd00190">
    <property type="entry name" value="Tryp_SPc"/>
    <property type="match status" value="1"/>
</dbReference>
<dbReference type="PRINTS" id="PR00722">
    <property type="entry name" value="CHYMOTRYPSIN"/>
</dbReference>
<evidence type="ECO:0000256" key="5">
    <source>
        <dbReference type="SAM" id="MobiDB-lite"/>
    </source>
</evidence>
<dbReference type="InterPro" id="IPR050430">
    <property type="entry name" value="Peptidase_S1"/>
</dbReference>
<dbReference type="InterPro" id="IPR033116">
    <property type="entry name" value="TRYPSIN_SER"/>
</dbReference>
<evidence type="ECO:0000256" key="1">
    <source>
        <dbReference type="ARBA" id="ARBA00007664"/>
    </source>
</evidence>
<keyword evidence="4" id="KW-0645">Protease</keyword>
<dbReference type="InterPro" id="IPR018114">
    <property type="entry name" value="TRYPSIN_HIS"/>
</dbReference>
<feature type="compositionally biased region" description="Polar residues" evidence="5">
    <location>
        <begin position="338"/>
        <end position="350"/>
    </location>
</feature>
<reference evidence="7 8" key="1">
    <citation type="submission" date="2024-10" db="EMBL/GenBank/DDBJ databases">
        <title>Updated reference genomes for cyclostephanoid diatoms.</title>
        <authorList>
            <person name="Roberts W.R."/>
            <person name="Alverson A.J."/>
        </authorList>
    </citation>
    <scope>NUCLEOTIDE SEQUENCE [LARGE SCALE GENOMIC DNA]</scope>
    <source>
        <strain evidence="7 8">AJA276-08</strain>
    </source>
</reference>
<accession>A0ABD3P2Q8</accession>
<protein>
    <recommendedName>
        <fullName evidence="6">Peptidase S1 domain-containing protein</fullName>
    </recommendedName>
</protein>